<name>A0A2M9XDJ5_9LEPT</name>
<organism evidence="1 2">
    <name type="scientific">Leptospira hartskeerlii</name>
    <dbReference type="NCBI Taxonomy" id="2023177"/>
    <lineage>
        <taxon>Bacteria</taxon>
        <taxon>Pseudomonadati</taxon>
        <taxon>Spirochaetota</taxon>
        <taxon>Spirochaetia</taxon>
        <taxon>Leptospirales</taxon>
        <taxon>Leptospiraceae</taxon>
        <taxon>Leptospira</taxon>
    </lineage>
</organism>
<comment type="caution">
    <text evidence="1">The sequence shown here is derived from an EMBL/GenBank/DDBJ whole genome shotgun (WGS) entry which is preliminary data.</text>
</comment>
<proteinExistence type="predicted"/>
<dbReference type="AlphaFoldDB" id="A0A2M9XDJ5"/>
<evidence type="ECO:0000313" key="2">
    <source>
        <dbReference type="Proteomes" id="UP000232196"/>
    </source>
</evidence>
<accession>A0A2M9XDJ5</accession>
<reference evidence="1 2" key="1">
    <citation type="submission" date="2017-07" db="EMBL/GenBank/DDBJ databases">
        <title>Leptospira spp. isolated from tropical soils.</title>
        <authorList>
            <person name="Thibeaux R."/>
            <person name="Iraola G."/>
            <person name="Ferres I."/>
            <person name="Bierque E."/>
            <person name="Girault D."/>
            <person name="Soupe-Gilbert M.-E."/>
            <person name="Picardeau M."/>
            <person name="Goarant C."/>
        </authorList>
    </citation>
    <scope>NUCLEOTIDE SEQUENCE [LARGE SCALE GENOMIC DNA]</scope>
    <source>
        <strain evidence="1 2">MCA1-C-A1</strain>
    </source>
</reference>
<dbReference type="EMBL" id="NPDN01000004">
    <property type="protein sequence ID" value="PJZ25771.1"/>
    <property type="molecule type" value="Genomic_DNA"/>
</dbReference>
<gene>
    <name evidence="1" type="ORF">CH357_09035</name>
</gene>
<dbReference type="Proteomes" id="UP000232196">
    <property type="component" value="Unassembled WGS sequence"/>
</dbReference>
<protein>
    <submittedName>
        <fullName evidence="1">Uncharacterized protein</fullName>
    </submittedName>
</protein>
<evidence type="ECO:0000313" key="1">
    <source>
        <dbReference type="EMBL" id="PJZ25771.1"/>
    </source>
</evidence>
<sequence>MRTQILEKDLPALLWVGAGTVVHKTLSIKRIALISSLNSYDLDPSVTDSFAVVFSLPMVAAKGGRYGGTQPHTHSPPLPQFPTKINRFFVPTNHVGIPT</sequence>
<keyword evidence="2" id="KW-1185">Reference proteome</keyword>